<comment type="caution">
    <text evidence="1">The sequence shown here is derived from an EMBL/GenBank/DDBJ whole genome shotgun (WGS) entry which is preliminary data.</text>
</comment>
<dbReference type="EMBL" id="QFWQ01000003">
    <property type="protein sequence ID" value="RCS31186.1"/>
    <property type="molecule type" value="Genomic_DNA"/>
</dbReference>
<proteinExistence type="predicted"/>
<keyword evidence="2" id="KW-1185">Reference proteome</keyword>
<evidence type="ECO:0000313" key="1">
    <source>
        <dbReference type="EMBL" id="RCS31186.1"/>
    </source>
</evidence>
<name>A0A368KJ70_9GAMM</name>
<accession>A0A368KJ70</accession>
<evidence type="ECO:0000313" key="2">
    <source>
        <dbReference type="Proteomes" id="UP000252387"/>
    </source>
</evidence>
<protein>
    <submittedName>
        <fullName evidence="1">Uncharacterized protein</fullName>
    </submittedName>
</protein>
<dbReference type="Proteomes" id="UP000252387">
    <property type="component" value="Unassembled WGS sequence"/>
</dbReference>
<sequence>MALPRTAKARQRDRVFRSFKLANGREQRARPGDQFCFGGFTTMTRQRGEWRSTAMLLMSARSKR</sequence>
<reference evidence="1 2" key="1">
    <citation type="submission" date="2018-05" db="EMBL/GenBank/DDBJ databases">
        <title>Draft genome sequence of Rhodanobacter denitrificans Yn1 isolated from gold copper mine.</title>
        <authorList>
            <person name="Yang N."/>
            <person name="Mazhar H.S."/>
            <person name="Rensing C."/>
        </authorList>
    </citation>
    <scope>NUCLEOTIDE SEQUENCE [LARGE SCALE GENOMIC DNA]</scope>
    <source>
        <strain evidence="1 2">Yn1</strain>
    </source>
</reference>
<dbReference type="AlphaFoldDB" id="A0A368KJ70"/>
<organism evidence="1 2">
    <name type="scientific">Rhodanobacter denitrificans</name>
    <dbReference type="NCBI Taxonomy" id="666685"/>
    <lineage>
        <taxon>Bacteria</taxon>
        <taxon>Pseudomonadati</taxon>
        <taxon>Pseudomonadota</taxon>
        <taxon>Gammaproteobacteria</taxon>
        <taxon>Lysobacterales</taxon>
        <taxon>Rhodanobacteraceae</taxon>
        <taxon>Rhodanobacter</taxon>
    </lineage>
</organism>
<gene>
    <name evidence="1" type="ORF">DEO45_05490</name>
</gene>